<proteinExistence type="inferred from homology"/>
<name>E1R5Q7_SEDSS</name>
<dbReference type="HOGENOM" id="CLU_038422_3_0_12"/>
<comment type="similarity">
    <text evidence="1 6">Belongs to the methyltransferase superfamily. RsmH family.</text>
</comment>
<accession>E1R5Q7</accession>
<dbReference type="eggNOG" id="COG0275">
    <property type="taxonomic scope" value="Bacteria"/>
</dbReference>
<evidence type="ECO:0000256" key="6">
    <source>
        <dbReference type="HAMAP-Rule" id="MF_01007"/>
    </source>
</evidence>
<feature type="binding site" evidence="6">
    <location>
        <position position="58"/>
    </location>
    <ligand>
        <name>S-adenosyl-L-methionine</name>
        <dbReference type="ChEBI" id="CHEBI:59789"/>
    </ligand>
</feature>
<dbReference type="Gene3D" id="1.10.150.170">
    <property type="entry name" value="Putative methyltransferase TM0872, insert domain"/>
    <property type="match status" value="1"/>
</dbReference>
<dbReference type="HAMAP" id="MF_01007">
    <property type="entry name" value="16SrRNA_methyltr_H"/>
    <property type="match status" value="1"/>
</dbReference>
<feature type="binding site" evidence="6">
    <location>
        <position position="112"/>
    </location>
    <ligand>
        <name>S-adenosyl-L-methionine</name>
        <dbReference type="ChEBI" id="CHEBI:59789"/>
    </ligand>
</feature>
<dbReference type="GO" id="GO:0070475">
    <property type="term" value="P:rRNA base methylation"/>
    <property type="evidence" value="ECO:0007669"/>
    <property type="project" value="UniProtKB-UniRule"/>
</dbReference>
<organism evidence="7 8">
    <name type="scientific">Sediminispirochaeta smaragdinae (strain DSM 11293 / JCM 15392 / SEBR 4228)</name>
    <name type="common">Spirochaeta smaragdinae</name>
    <dbReference type="NCBI Taxonomy" id="573413"/>
    <lineage>
        <taxon>Bacteria</taxon>
        <taxon>Pseudomonadati</taxon>
        <taxon>Spirochaetota</taxon>
        <taxon>Spirochaetia</taxon>
        <taxon>Spirochaetales</taxon>
        <taxon>Spirochaetaceae</taxon>
        <taxon>Sediminispirochaeta</taxon>
    </lineage>
</organism>
<dbReference type="EMBL" id="CP002116">
    <property type="protein sequence ID" value="ADK80672.1"/>
    <property type="molecule type" value="Genomic_DNA"/>
</dbReference>
<dbReference type="STRING" id="573413.Spirs_1545"/>
<evidence type="ECO:0000313" key="8">
    <source>
        <dbReference type="Proteomes" id="UP000002318"/>
    </source>
</evidence>
<dbReference type="Proteomes" id="UP000002318">
    <property type="component" value="Chromosome"/>
</dbReference>
<keyword evidence="6" id="KW-0963">Cytoplasm</keyword>
<reference evidence="7 8" key="1">
    <citation type="journal article" date="2010" name="Stand. Genomic Sci.">
        <title>Complete genome sequence of Spirochaeta smaragdinae type strain (SEBR 4228).</title>
        <authorList>
            <person name="Mavromatis K."/>
            <person name="Yasawong M."/>
            <person name="Chertkov O."/>
            <person name="Lapidus A."/>
            <person name="Lucas S."/>
            <person name="Nolan M."/>
            <person name="Del Rio T.G."/>
            <person name="Tice H."/>
            <person name="Cheng J.F."/>
            <person name="Pitluck S."/>
            <person name="Liolios K."/>
            <person name="Ivanova N."/>
            <person name="Tapia R."/>
            <person name="Han C."/>
            <person name="Bruce D."/>
            <person name="Goodwin L."/>
            <person name="Pati A."/>
            <person name="Chen A."/>
            <person name="Palaniappan K."/>
            <person name="Land M."/>
            <person name="Hauser L."/>
            <person name="Chang Y.J."/>
            <person name="Jeffries C.D."/>
            <person name="Detter J.C."/>
            <person name="Rohde M."/>
            <person name="Brambilla E."/>
            <person name="Spring S."/>
            <person name="Goker M."/>
            <person name="Sikorski J."/>
            <person name="Woyke T."/>
            <person name="Bristow J."/>
            <person name="Eisen J.A."/>
            <person name="Markowitz V."/>
            <person name="Hugenholtz P."/>
            <person name="Klenk H.P."/>
            <person name="Kyrpides N.C."/>
        </authorList>
    </citation>
    <scope>NUCLEOTIDE SEQUENCE [LARGE SCALE GENOMIC DNA]</scope>
    <source>
        <strain evidence="8">DSM 11293 / JCM 15392 / SEBR 4228</strain>
    </source>
</reference>
<dbReference type="SUPFAM" id="SSF53335">
    <property type="entry name" value="S-adenosyl-L-methionine-dependent methyltransferases"/>
    <property type="match status" value="1"/>
</dbReference>
<comment type="catalytic activity">
    <reaction evidence="6">
        <text>cytidine(1402) in 16S rRNA + S-adenosyl-L-methionine = N(4)-methylcytidine(1402) in 16S rRNA + S-adenosyl-L-homocysteine + H(+)</text>
        <dbReference type="Rhea" id="RHEA:42928"/>
        <dbReference type="Rhea" id="RHEA-COMP:10286"/>
        <dbReference type="Rhea" id="RHEA-COMP:10287"/>
        <dbReference type="ChEBI" id="CHEBI:15378"/>
        <dbReference type="ChEBI" id="CHEBI:57856"/>
        <dbReference type="ChEBI" id="CHEBI:59789"/>
        <dbReference type="ChEBI" id="CHEBI:74506"/>
        <dbReference type="ChEBI" id="CHEBI:82748"/>
        <dbReference type="EC" id="2.1.1.199"/>
    </reaction>
</comment>
<keyword evidence="8" id="KW-1185">Reference proteome</keyword>
<evidence type="ECO:0000256" key="1">
    <source>
        <dbReference type="ARBA" id="ARBA00010396"/>
    </source>
</evidence>
<dbReference type="Gene3D" id="3.40.50.150">
    <property type="entry name" value="Vaccinia Virus protein VP39"/>
    <property type="match status" value="1"/>
</dbReference>
<dbReference type="SUPFAM" id="SSF81799">
    <property type="entry name" value="Putative methyltransferase TM0872, insert domain"/>
    <property type="match status" value="1"/>
</dbReference>
<dbReference type="AlphaFoldDB" id="E1R5Q7"/>
<dbReference type="GO" id="GO:0005737">
    <property type="term" value="C:cytoplasm"/>
    <property type="evidence" value="ECO:0007669"/>
    <property type="project" value="UniProtKB-SubCell"/>
</dbReference>
<dbReference type="PANTHER" id="PTHR11265">
    <property type="entry name" value="S-ADENOSYL-METHYLTRANSFERASE MRAW"/>
    <property type="match status" value="1"/>
</dbReference>
<comment type="subcellular location">
    <subcellularLocation>
        <location evidence="6">Cytoplasm</location>
    </subcellularLocation>
</comment>
<comment type="function">
    <text evidence="6">Specifically methylates the N4 position of cytidine in position 1402 (C1402) of 16S rRNA.</text>
</comment>
<dbReference type="Pfam" id="PF01795">
    <property type="entry name" value="Methyltransf_5"/>
    <property type="match status" value="1"/>
</dbReference>
<dbReference type="PIRSF" id="PIRSF004486">
    <property type="entry name" value="MraW"/>
    <property type="match status" value="1"/>
</dbReference>
<evidence type="ECO:0000256" key="3">
    <source>
        <dbReference type="ARBA" id="ARBA00022603"/>
    </source>
</evidence>
<keyword evidence="4 6" id="KW-0808">Transferase</keyword>
<dbReference type="InterPro" id="IPR002903">
    <property type="entry name" value="RsmH"/>
</dbReference>
<keyword evidence="2 6" id="KW-0698">rRNA processing</keyword>
<feature type="binding site" evidence="6">
    <location>
        <position position="85"/>
    </location>
    <ligand>
        <name>S-adenosyl-L-methionine</name>
        <dbReference type="ChEBI" id="CHEBI:59789"/>
    </ligand>
</feature>
<dbReference type="NCBIfam" id="TIGR00006">
    <property type="entry name" value="16S rRNA (cytosine(1402)-N(4))-methyltransferase RsmH"/>
    <property type="match status" value="1"/>
</dbReference>
<dbReference type="KEGG" id="ssm:Spirs_1545"/>
<gene>
    <name evidence="6" type="primary">rsmH</name>
    <name evidence="7" type="ordered locus">Spirs_1545</name>
</gene>
<evidence type="ECO:0000313" key="7">
    <source>
        <dbReference type="EMBL" id="ADK80672.1"/>
    </source>
</evidence>
<dbReference type="EC" id="2.1.1.199" evidence="6"/>
<dbReference type="GO" id="GO:0071424">
    <property type="term" value="F:rRNA (cytosine-N4-)-methyltransferase activity"/>
    <property type="evidence" value="ECO:0007669"/>
    <property type="project" value="UniProtKB-UniRule"/>
</dbReference>
<keyword evidence="5 6" id="KW-0949">S-adenosyl-L-methionine</keyword>
<dbReference type="PANTHER" id="PTHR11265:SF0">
    <property type="entry name" value="12S RRNA N4-METHYLCYTIDINE METHYLTRANSFERASE"/>
    <property type="match status" value="1"/>
</dbReference>
<protein>
    <recommendedName>
        <fullName evidence="6">Ribosomal RNA small subunit methyltransferase H</fullName>
        <ecNumber evidence="6">2.1.1.199</ecNumber>
    </recommendedName>
    <alternativeName>
        <fullName evidence="6">16S rRNA m(4)C1402 methyltransferase</fullName>
    </alternativeName>
    <alternativeName>
        <fullName evidence="6">rRNA (cytosine-N(4)-)-methyltransferase RsmH</fullName>
    </alternativeName>
</protein>
<evidence type="ECO:0000256" key="2">
    <source>
        <dbReference type="ARBA" id="ARBA00022552"/>
    </source>
</evidence>
<evidence type="ECO:0000256" key="5">
    <source>
        <dbReference type="ARBA" id="ARBA00022691"/>
    </source>
</evidence>
<feature type="binding site" evidence="6">
    <location>
        <position position="105"/>
    </location>
    <ligand>
        <name>S-adenosyl-L-methionine</name>
        <dbReference type="ChEBI" id="CHEBI:59789"/>
    </ligand>
</feature>
<dbReference type="CDD" id="cd02440">
    <property type="entry name" value="AdoMet_MTases"/>
    <property type="match status" value="1"/>
</dbReference>
<evidence type="ECO:0000256" key="4">
    <source>
        <dbReference type="ARBA" id="ARBA00022679"/>
    </source>
</evidence>
<feature type="binding site" evidence="6">
    <location>
        <begin position="39"/>
        <end position="41"/>
    </location>
    <ligand>
        <name>S-adenosyl-L-methionine</name>
        <dbReference type="ChEBI" id="CHEBI:59789"/>
    </ligand>
</feature>
<dbReference type="InterPro" id="IPR023397">
    <property type="entry name" value="SAM-dep_MeTrfase_MraW_recog"/>
</dbReference>
<dbReference type="InterPro" id="IPR029063">
    <property type="entry name" value="SAM-dependent_MTases_sf"/>
</dbReference>
<sequence>MTGTFMDIVHRSVMAEEAFHYLSPALEKGLLVDCTLGEGGHSELFLSRLPGCRIVGLDADEKILEVARQRLAPFGERVRLFNTWFNVFFRDYPLGDERPDAVLFDLGISVFHYERSGRGFSFREDEPLDMRLEAHLEQSAADIINTYPEKELADLIFRFGEERLSRRFASAIVARRQSKPFTTTKELEEVIWTASPQSYRHGRIHPATRTFQALRIAVNGELARLESALGDAFARLRPGGMMGVISFHSLEDRIVKHFFLDKKKGCISSSGAPIDSDRGVTAAEILTKKPLRPTEEEVRVNAPSRSAKFRVVRKLIDEDR</sequence>
<keyword evidence="3 6" id="KW-0489">Methyltransferase</keyword>